<dbReference type="InterPro" id="IPR000917">
    <property type="entry name" value="Sulfatase_N"/>
</dbReference>
<keyword evidence="5" id="KW-0732">Signal</keyword>
<keyword evidence="8" id="KW-1185">Reference proteome</keyword>
<evidence type="ECO:0000256" key="4">
    <source>
        <dbReference type="ARBA" id="ARBA00022837"/>
    </source>
</evidence>
<evidence type="ECO:0000259" key="6">
    <source>
        <dbReference type="Pfam" id="PF00884"/>
    </source>
</evidence>
<evidence type="ECO:0000313" key="7">
    <source>
        <dbReference type="EMBL" id="PHQ32122.1"/>
    </source>
</evidence>
<comment type="caution">
    <text evidence="7">The sequence shown here is derived from an EMBL/GenBank/DDBJ whole genome shotgun (WGS) entry which is preliminary data.</text>
</comment>
<dbReference type="InterPro" id="IPR024607">
    <property type="entry name" value="Sulfatase_CS"/>
</dbReference>
<evidence type="ECO:0000256" key="2">
    <source>
        <dbReference type="ARBA" id="ARBA00022723"/>
    </source>
</evidence>
<comment type="similarity">
    <text evidence="1">Belongs to the sulfatase family.</text>
</comment>
<dbReference type="AlphaFoldDB" id="A0A2G1VZB9"/>
<dbReference type="GO" id="GO:0004065">
    <property type="term" value="F:arylsulfatase activity"/>
    <property type="evidence" value="ECO:0007669"/>
    <property type="project" value="TreeGrafter"/>
</dbReference>
<proteinExistence type="inferred from homology"/>
<dbReference type="PANTHER" id="PTHR42693:SF53">
    <property type="entry name" value="ENDO-4-O-SULFATASE"/>
    <property type="match status" value="1"/>
</dbReference>
<accession>A0A2G1VZB9</accession>
<dbReference type="Pfam" id="PF00884">
    <property type="entry name" value="Sulfatase"/>
    <property type="match status" value="1"/>
</dbReference>
<dbReference type="SUPFAM" id="SSF53649">
    <property type="entry name" value="Alkaline phosphatase-like"/>
    <property type="match status" value="1"/>
</dbReference>
<dbReference type="Gene3D" id="3.40.720.10">
    <property type="entry name" value="Alkaline Phosphatase, subunit A"/>
    <property type="match status" value="1"/>
</dbReference>
<dbReference type="RefSeq" id="WP_099263819.1">
    <property type="nucleotide sequence ID" value="NZ_NIZW01000032.1"/>
</dbReference>
<dbReference type="Proteomes" id="UP000225740">
    <property type="component" value="Unassembled WGS sequence"/>
</dbReference>
<keyword evidence="4" id="KW-0106">Calcium</keyword>
<gene>
    <name evidence="7" type="ORF">CEE69_27405</name>
</gene>
<evidence type="ECO:0000256" key="3">
    <source>
        <dbReference type="ARBA" id="ARBA00022801"/>
    </source>
</evidence>
<organism evidence="7 8">
    <name type="scientific">Rhodopirellula bahusiensis</name>
    <dbReference type="NCBI Taxonomy" id="2014065"/>
    <lineage>
        <taxon>Bacteria</taxon>
        <taxon>Pseudomonadati</taxon>
        <taxon>Planctomycetota</taxon>
        <taxon>Planctomycetia</taxon>
        <taxon>Pirellulales</taxon>
        <taxon>Pirellulaceae</taxon>
        <taxon>Rhodopirellula</taxon>
    </lineage>
</organism>
<dbReference type="OrthoDB" id="9783154at2"/>
<dbReference type="PROSITE" id="PS00149">
    <property type="entry name" value="SULFATASE_2"/>
    <property type="match status" value="1"/>
</dbReference>
<name>A0A2G1VZB9_9BACT</name>
<dbReference type="GO" id="GO:0046872">
    <property type="term" value="F:metal ion binding"/>
    <property type="evidence" value="ECO:0007669"/>
    <property type="project" value="UniProtKB-KW"/>
</dbReference>
<evidence type="ECO:0000256" key="5">
    <source>
        <dbReference type="SAM" id="SignalP"/>
    </source>
</evidence>
<feature type="domain" description="Sulfatase N-terminal" evidence="6">
    <location>
        <begin position="30"/>
        <end position="357"/>
    </location>
</feature>
<reference evidence="7 8" key="1">
    <citation type="submission" date="2017-06" db="EMBL/GenBank/DDBJ databases">
        <title>Description of Rhodopirellula bahusiensis sp. nov.</title>
        <authorList>
            <person name="Kizina J."/>
            <person name="Harder J."/>
        </authorList>
    </citation>
    <scope>NUCLEOTIDE SEQUENCE [LARGE SCALE GENOMIC DNA]</scope>
    <source>
        <strain evidence="7 8">SWK21</strain>
    </source>
</reference>
<dbReference type="Gene3D" id="3.30.1120.10">
    <property type="match status" value="1"/>
</dbReference>
<dbReference type="PROSITE" id="PS00523">
    <property type="entry name" value="SULFATASE_1"/>
    <property type="match status" value="1"/>
</dbReference>
<feature type="signal peptide" evidence="5">
    <location>
        <begin position="1"/>
        <end position="21"/>
    </location>
</feature>
<dbReference type="PANTHER" id="PTHR42693">
    <property type="entry name" value="ARYLSULFATASE FAMILY MEMBER"/>
    <property type="match status" value="1"/>
</dbReference>
<sequence length="469" mass="52157">MKPLIHSLAIACIAVVFLANAAPLHAADRPNIILLLADDLGYGDLSCFGSPAVKTPHLDRLASEGLRCDRFYAGSAVCSPTRASVLTGRYPLRFGITKHFNDRNGWLPESATTVAELLSDAGYNTAHVGKWHLGGLHVDETGKRLTNQPGPRQHGFDFYQTQIEQQPLRGKMGRDKTLFRKGGTVLLRNDQRINEDDPYYPKHFTDANGDFAVEMIEKFSNEEAPFFINMWWLVPHKPYETAPEPHWSDTTAAGISDDQHRFRSMVQHMDAKVGEILQKLDELKIADNTLVLFTSDNGAAFEGFIHDLKGGKTDLHDGGIRVPMIVRWPAAIPPGQTSQAFGHTNDLLPSFCDAVGVDVPGALSLDGLSLLPHWKGGTPPSDEERGTVFWQLELYKSLQRHTPKPKPFATEVVRRGNWKLLAFKGKPVELFDVDTDPNEKHNVLAEHPDLVASLSAELNQWLNEPRTTK</sequence>
<dbReference type="FunFam" id="3.40.720.10:FF:000143">
    <property type="entry name" value="N-acetylgalactosamine-6-sulfate sulfatase"/>
    <property type="match status" value="1"/>
</dbReference>
<evidence type="ECO:0000313" key="8">
    <source>
        <dbReference type="Proteomes" id="UP000225740"/>
    </source>
</evidence>
<dbReference type="GeneID" id="90611604"/>
<keyword evidence="2" id="KW-0479">Metal-binding</keyword>
<dbReference type="InterPro" id="IPR050738">
    <property type="entry name" value="Sulfatase"/>
</dbReference>
<protein>
    <submittedName>
        <fullName evidence="7">Arylsulfatase</fullName>
    </submittedName>
</protein>
<feature type="chain" id="PRO_5013598802" evidence="5">
    <location>
        <begin position="22"/>
        <end position="469"/>
    </location>
</feature>
<dbReference type="InterPro" id="IPR017850">
    <property type="entry name" value="Alkaline_phosphatase_core_sf"/>
</dbReference>
<dbReference type="EMBL" id="NIZW01000032">
    <property type="protein sequence ID" value="PHQ32122.1"/>
    <property type="molecule type" value="Genomic_DNA"/>
</dbReference>
<evidence type="ECO:0000256" key="1">
    <source>
        <dbReference type="ARBA" id="ARBA00008779"/>
    </source>
</evidence>
<keyword evidence="3" id="KW-0378">Hydrolase</keyword>